<dbReference type="AlphaFoldDB" id="A0A1I7WM31"/>
<feature type="transmembrane region" description="Helical" evidence="5">
    <location>
        <begin position="193"/>
        <end position="214"/>
    </location>
</feature>
<evidence type="ECO:0000256" key="3">
    <source>
        <dbReference type="ARBA" id="ARBA00022989"/>
    </source>
</evidence>
<dbReference type="Proteomes" id="UP000095283">
    <property type="component" value="Unplaced"/>
</dbReference>
<proteinExistence type="predicted"/>
<name>A0A1I7WM31_HETBA</name>
<feature type="transmembrane region" description="Helical" evidence="5">
    <location>
        <begin position="253"/>
        <end position="275"/>
    </location>
</feature>
<dbReference type="GO" id="GO:0016020">
    <property type="term" value="C:membrane"/>
    <property type="evidence" value="ECO:0007669"/>
    <property type="project" value="UniProtKB-SubCell"/>
</dbReference>
<feature type="transmembrane region" description="Helical" evidence="5">
    <location>
        <begin position="129"/>
        <end position="150"/>
    </location>
</feature>
<feature type="transmembrane region" description="Helical" evidence="5">
    <location>
        <begin position="315"/>
        <end position="336"/>
    </location>
</feature>
<feature type="transmembrane region" description="Helical" evidence="5">
    <location>
        <begin position="162"/>
        <end position="181"/>
    </location>
</feature>
<feature type="transmembrane region" description="Helical" evidence="5">
    <location>
        <begin position="22"/>
        <end position="42"/>
    </location>
</feature>
<evidence type="ECO:0000256" key="1">
    <source>
        <dbReference type="ARBA" id="ARBA00004141"/>
    </source>
</evidence>
<sequence length="369" mass="42518">MSLEETLSLTPFVKSLDDFLRLSWYSLIILWLAEFLALSCLASMTFMMYADNMYNLPTFLPLFWTVVVLAYAKEILEKISKIDGNNDDDFSLDLENWFLRERQVHILLAERTSKKRHYTFIHLFCTWKMMSWTITLVTGITTAALVTYALLYNMEKLSGSIFWNSAIFGIVRWIMNIIVALGDYYVPWFGRRAINQAAMLFNIFALGCMAFLYWKGKGSITLRLIAVSLLLLLFEELPINITILNSIQVGGWMLRTGTILAMSMCSQLFLAKYILANELYPTAVRNLAISAMSTSSRLGTIFAPQLFYLGDIALYLPYFVLLCLSMFDFIVFQCYIPETKGKRLENHLPPKEQRLFYKKKAESNPLVKA</sequence>
<feature type="transmembrane region" description="Helical" evidence="5">
    <location>
        <begin position="221"/>
        <end position="241"/>
    </location>
</feature>
<keyword evidence="6" id="KW-1185">Reference proteome</keyword>
<keyword evidence="4 5" id="KW-0472">Membrane</keyword>
<keyword evidence="2 5" id="KW-0812">Transmembrane</keyword>
<dbReference type="Gene3D" id="1.20.1250.20">
    <property type="entry name" value="MFS general substrate transporter like domains"/>
    <property type="match status" value="1"/>
</dbReference>
<feature type="transmembrane region" description="Helical" evidence="5">
    <location>
        <begin position="287"/>
        <end position="309"/>
    </location>
</feature>
<evidence type="ECO:0000313" key="7">
    <source>
        <dbReference type="WBParaSite" id="Hba_06204"/>
    </source>
</evidence>
<evidence type="ECO:0000256" key="2">
    <source>
        <dbReference type="ARBA" id="ARBA00022692"/>
    </source>
</evidence>
<evidence type="ECO:0000256" key="4">
    <source>
        <dbReference type="ARBA" id="ARBA00023136"/>
    </source>
</evidence>
<protein>
    <submittedName>
        <fullName evidence="7">Solute carrier family 40 protein</fullName>
    </submittedName>
</protein>
<organism evidence="6 7">
    <name type="scientific">Heterorhabditis bacteriophora</name>
    <name type="common">Entomopathogenic nematode worm</name>
    <dbReference type="NCBI Taxonomy" id="37862"/>
    <lineage>
        <taxon>Eukaryota</taxon>
        <taxon>Metazoa</taxon>
        <taxon>Ecdysozoa</taxon>
        <taxon>Nematoda</taxon>
        <taxon>Chromadorea</taxon>
        <taxon>Rhabditida</taxon>
        <taxon>Rhabditina</taxon>
        <taxon>Rhabditomorpha</taxon>
        <taxon>Strongyloidea</taxon>
        <taxon>Heterorhabditidae</taxon>
        <taxon>Heterorhabditis</taxon>
    </lineage>
</organism>
<dbReference type="WBParaSite" id="Hba_06204">
    <property type="protein sequence ID" value="Hba_06204"/>
    <property type="gene ID" value="Hba_06204"/>
</dbReference>
<dbReference type="InterPro" id="IPR036259">
    <property type="entry name" value="MFS_trans_sf"/>
</dbReference>
<reference evidence="7" key="1">
    <citation type="submission" date="2016-11" db="UniProtKB">
        <authorList>
            <consortium name="WormBaseParasite"/>
        </authorList>
    </citation>
    <scope>IDENTIFICATION</scope>
</reference>
<evidence type="ECO:0000256" key="5">
    <source>
        <dbReference type="SAM" id="Phobius"/>
    </source>
</evidence>
<accession>A0A1I7WM31</accession>
<feature type="transmembrane region" description="Helical" evidence="5">
    <location>
        <begin position="54"/>
        <end position="72"/>
    </location>
</feature>
<comment type="subcellular location">
    <subcellularLocation>
        <location evidence="1">Membrane</location>
        <topology evidence="1">Multi-pass membrane protein</topology>
    </subcellularLocation>
</comment>
<dbReference type="SUPFAM" id="SSF103473">
    <property type="entry name" value="MFS general substrate transporter"/>
    <property type="match status" value="1"/>
</dbReference>
<keyword evidence="3 5" id="KW-1133">Transmembrane helix</keyword>
<evidence type="ECO:0000313" key="6">
    <source>
        <dbReference type="Proteomes" id="UP000095283"/>
    </source>
</evidence>
<dbReference type="PANTHER" id="PTHR24064">
    <property type="entry name" value="SOLUTE CARRIER FAMILY 22 MEMBER"/>
    <property type="match status" value="1"/>
</dbReference>